<proteinExistence type="predicted"/>
<protein>
    <submittedName>
        <fullName evidence="1">DUF2764 family protein</fullName>
    </submittedName>
</protein>
<comment type="caution">
    <text evidence="1">The sequence shown here is derived from an EMBL/GenBank/DDBJ whole genome shotgun (WGS) entry which is preliminary data.</text>
</comment>
<dbReference type="EMBL" id="JAJKFT010000008">
    <property type="protein sequence ID" value="MCC9628956.1"/>
    <property type="molecule type" value="Genomic_DNA"/>
</dbReference>
<evidence type="ECO:0000313" key="1">
    <source>
        <dbReference type="EMBL" id="MCC9628956.1"/>
    </source>
</evidence>
<sequence>MYYDLVSSLPYLPYFQEADRLPITPLRLEQRLRLLKPRYAEQLFLVRPLVSWRMERQEMPTDDQLRAQRSQLAELSLDRDLREYVNFRMTQRWLVAVLRYRQAELELPTSLESWNVDVNIRRLQRHWTEPGLGLVHVHKWLPQAENSLSTLDSLGLERLLIDLNWTWLTRCADQGMFRFAAVFAYVFKWDMLQTWLRNDPNAAKARFTQLVDEVTHVAES</sequence>
<keyword evidence="2" id="KW-1185">Reference proteome</keyword>
<gene>
    <name evidence="1" type="ORF">LOC68_11150</name>
</gene>
<accession>A0A9X1MLB4</accession>
<evidence type="ECO:0000313" key="2">
    <source>
        <dbReference type="Proteomes" id="UP001139103"/>
    </source>
</evidence>
<dbReference type="AlphaFoldDB" id="A0A9X1MLB4"/>
<dbReference type="Proteomes" id="UP001139103">
    <property type="component" value="Unassembled WGS sequence"/>
</dbReference>
<organism evidence="1 2">
    <name type="scientific">Blastopirellula sediminis</name>
    <dbReference type="NCBI Taxonomy" id="2894196"/>
    <lineage>
        <taxon>Bacteria</taxon>
        <taxon>Pseudomonadati</taxon>
        <taxon>Planctomycetota</taxon>
        <taxon>Planctomycetia</taxon>
        <taxon>Pirellulales</taxon>
        <taxon>Pirellulaceae</taxon>
        <taxon>Blastopirellula</taxon>
    </lineage>
</organism>
<dbReference type="RefSeq" id="WP_230218523.1">
    <property type="nucleotide sequence ID" value="NZ_JAJKFT010000008.1"/>
</dbReference>
<name>A0A9X1MLB4_9BACT</name>
<reference evidence="1" key="1">
    <citation type="submission" date="2021-11" db="EMBL/GenBank/DDBJ databases">
        <title>Genome sequence.</title>
        <authorList>
            <person name="Sun Q."/>
        </authorList>
    </citation>
    <scope>NUCLEOTIDE SEQUENCE</scope>
    <source>
        <strain evidence="1">JC732</strain>
    </source>
</reference>